<dbReference type="Proteomes" id="UP000070383">
    <property type="component" value="Unassembled WGS sequence"/>
</dbReference>
<keyword evidence="2" id="KW-1185">Reference proteome</keyword>
<gene>
    <name evidence="1" type="ORF">HMPREF3200_00975</name>
</gene>
<accession>A0A133KET7</accession>
<name>A0A133KET7_9FIRM</name>
<evidence type="ECO:0000313" key="1">
    <source>
        <dbReference type="EMBL" id="KWZ78050.1"/>
    </source>
</evidence>
<dbReference type="InterPro" id="IPR021321">
    <property type="entry name" value="DUF2922"/>
</dbReference>
<dbReference type="AlphaFoldDB" id="A0A133KET7"/>
<proteinExistence type="predicted"/>
<comment type="caution">
    <text evidence="1">The sequence shown here is derived from an EMBL/GenBank/DDBJ whole genome shotgun (WGS) entry which is preliminary data.</text>
</comment>
<protein>
    <recommendedName>
        <fullName evidence="3">DUF2922 domain-containing protein</fullName>
    </recommendedName>
</protein>
<evidence type="ECO:0008006" key="3">
    <source>
        <dbReference type="Google" id="ProtNLM"/>
    </source>
</evidence>
<dbReference type="OrthoDB" id="2454247at2"/>
<organism evidence="1 2">
    <name type="scientific">Anaerococcus tetradius</name>
    <dbReference type="NCBI Taxonomy" id="33036"/>
    <lineage>
        <taxon>Bacteria</taxon>
        <taxon>Bacillati</taxon>
        <taxon>Bacillota</taxon>
        <taxon>Tissierellia</taxon>
        <taxon>Tissierellales</taxon>
        <taxon>Peptoniphilaceae</taxon>
        <taxon>Anaerococcus</taxon>
    </lineage>
</organism>
<reference evidence="2" key="1">
    <citation type="submission" date="2016-01" db="EMBL/GenBank/DDBJ databases">
        <authorList>
            <person name="Mitreva M."/>
            <person name="Pepin K.H."/>
            <person name="Mihindukulasuriya K.A."/>
            <person name="Fulton R."/>
            <person name="Fronick C."/>
            <person name="O'Laughlin M."/>
            <person name="Miner T."/>
            <person name="Herter B."/>
            <person name="Rosa B.A."/>
            <person name="Cordes M."/>
            <person name="Tomlinson C."/>
            <person name="Wollam A."/>
            <person name="Palsikar V.B."/>
            <person name="Mardis E.R."/>
            <person name="Wilson R.K."/>
        </authorList>
    </citation>
    <scope>NUCLEOTIDE SEQUENCE [LARGE SCALE GENOMIC DNA]</scope>
    <source>
        <strain evidence="2">MJR8151</strain>
    </source>
</reference>
<dbReference type="PATRIC" id="fig|33036.3.peg.967"/>
<evidence type="ECO:0000313" key="2">
    <source>
        <dbReference type="Proteomes" id="UP000070383"/>
    </source>
</evidence>
<dbReference type="RefSeq" id="WP_060929372.1">
    <property type="nucleotide sequence ID" value="NZ_KQ955275.1"/>
</dbReference>
<dbReference type="STRING" id="33036.HMPREF3200_00975"/>
<dbReference type="Pfam" id="PF11148">
    <property type="entry name" value="DUF2922"/>
    <property type="match status" value="1"/>
</dbReference>
<sequence>MNQVLKLQFSDEQGAKRIISIDKPKGNLDENAINKAMDEIIASGSLATKNGKLTKKVKAYLETIEIKEYKINK</sequence>
<dbReference type="EMBL" id="LRPM01000035">
    <property type="protein sequence ID" value="KWZ78050.1"/>
    <property type="molecule type" value="Genomic_DNA"/>
</dbReference>